<dbReference type="OrthoDB" id="9800818at2"/>
<dbReference type="InterPro" id="IPR024524">
    <property type="entry name" value="DUF3800"/>
</dbReference>
<gene>
    <name evidence="1" type="ORF">C2L65_08470</name>
</gene>
<accession>A0A2I8EJ40</accession>
<dbReference type="RefSeq" id="WP_081921244.1">
    <property type="nucleotide sequence ID" value="NZ_CP026111.1"/>
</dbReference>
<dbReference type="Pfam" id="PF12686">
    <property type="entry name" value="DUF3800"/>
    <property type="match status" value="1"/>
</dbReference>
<proteinExistence type="predicted"/>
<dbReference type="EMBL" id="CP026111">
    <property type="protein sequence ID" value="AUT59623.1"/>
    <property type="molecule type" value="Genomic_DNA"/>
</dbReference>
<dbReference type="KEGG" id="pter:C2L65_08470"/>
<reference evidence="1 2" key="1">
    <citation type="submission" date="2018-01" db="EMBL/GenBank/DDBJ databases">
        <title>Species boundaries and ecological features among Paraburkholderia terrae DSMZ17804T, P. hospita DSMZ17164T and P. caribensis DSMZ13236T.</title>
        <authorList>
            <person name="Pratama A.A."/>
        </authorList>
    </citation>
    <scope>NUCLEOTIDE SEQUENCE [LARGE SCALE GENOMIC DNA]</scope>
    <source>
        <strain evidence="1 2">DSM 17804</strain>
    </source>
</reference>
<name>A0A2I8EJ40_9BURK</name>
<dbReference type="AlphaFoldDB" id="A0A2I8EJ40"/>
<dbReference type="Proteomes" id="UP000243502">
    <property type="component" value="Chromosome 1"/>
</dbReference>
<evidence type="ECO:0000313" key="1">
    <source>
        <dbReference type="EMBL" id="AUT59623.1"/>
    </source>
</evidence>
<organism evidence="1 2">
    <name type="scientific">Paraburkholderia terrae</name>
    <dbReference type="NCBI Taxonomy" id="311230"/>
    <lineage>
        <taxon>Bacteria</taxon>
        <taxon>Pseudomonadati</taxon>
        <taxon>Pseudomonadota</taxon>
        <taxon>Betaproteobacteria</taxon>
        <taxon>Burkholderiales</taxon>
        <taxon>Burkholderiaceae</taxon>
        <taxon>Paraburkholderia</taxon>
    </lineage>
</organism>
<evidence type="ECO:0000313" key="2">
    <source>
        <dbReference type="Proteomes" id="UP000243502"/>
    </source>
</evidence>
<protein>
    <submittedName>
        <fullName evidence="1">DUF3800 domain-containing protein</fullName>
    </submittedName>
</protein>
<sequence length="316" mass="35603">MSYICYIDEAGCSALLPAGKTNIQPLLVIAGLIIHQEALADITHDFLTLKRTYFPGLLKSPHPLDDVREEIKGSDLRRAIRKRGHQAKTEFRFIDDTLALLENFQCHVLGTVWIKGIATPFRARETYTRSVQYACSGFQSFLEQRRARGLMVADFRTTQLNDQVAHSIFTQKYRARGDPFDRLLELPTFGISNNHVGLQLTDVLSSALLFPMASSAYCFGRVTGVHVNGRDLVIRRRYAKRLKQLQFKSDTRWSIGVVDHHERRSSAALFVVPPVKVQPATDHFQPELGTRCIAIPAGRYGDRLQSVSVRIIAPVA</sequence>